<dbReference type="AlphaFoldDB" id="A8PXW7"/>
<comment type="caution">
    <text evidence="3">The sequence shown here is derived from an EMBL/GenBank/DDBJ whole genome shotgun (WGS) entry which is preliminary data.</text>
</comment>
<dbReference type="Proteomes" id="UP000008837">
    <property type="component" value="Unassembled WGS sequence"/>
</dbReference>
<dbReference type="Gene3D" id="1.25.10.10">
    <property type="entry name" value="Leucine-rich Repeat Variant"/>
    <property type="match status" value="1"/>
</dbReference>
<evidence type="ECO:0000313" key="4">
    <source>
        <dbReference type="Proteomes" id="UP000008837"/>
    </source>
</evidence>
<dbReference type="GO" id="GO:0005524">
    <property type="term" value="F:ATP binding"/>
    <property type="evidence" value="ECO:0007669"/>
    <property type="project" value="InterPro"/>
</dbReference>
<sequence length="748" mass="81986">MAKNAIKRLRTIRYPNILKFLDTTEHQGTLYLVVEPVEPLSNTLTLWAQGKGRDASSSAWIAWGLSHIASTLAFFHQNMQAIHGNVHPGSVFVAPSGEWLLGGMETLGSPIEPGSIIMRYGGLPPHANKYTPPELARAGWGTISQSSIHAVDSYGLCLLAIEAYNGSLPSNMSNFPAGRIPASLYTLLRRMANPRPELRLSPADMLHLGSQPNGFLSTNVLVQANQILEDFRVAHAVEKGGILSQLLCFQEQLAPSFSQFKVLPALVETFRYKNGSREVDLEFSASALLPLMLRIGEKMDSVSWNHVLGEPILGAMGSSFQPIRMVLITDVCYYAHQLDTRAVSHQLWPLVWKSFQSALDTQRQAALESIRLLIPKFSERILNNELLRELAKMQKDVRPAHRLQATKLLSELSPRLNARTKADVLIPAFACSLKDAYDETRLAGITAFRENSDNFDASTSACQLIPALSPCLVDANLKVREAASETLHFYLEKITQYTQSMSSVNVEMPQSIPGDMDPQTLLSGERMSEKEGSRSTFTSFLSATAGSAATALSEWAISQIEEDDQLASQMTRSLDETSKAKSFSAQSTPEISTPPAVPFHSNKGMSLSPSVSKVEKITQEIMQPARTSTKPIIPKLHQSSAQPREASPLTRPPVMDTSASREVTDVQDLCQVPPKPISAAAPPSHDFKSSTKPTSAAASKPAPNIYSTIPASKSLSKEEKMAQLNKLREERRAVSIRFLLIIAANHPT</sequence>
<name>A8PXW7_MALGO</name>
<dbReference type="PROSITE" id="PS50011">
    <property type="entry name" value="PROTEIN_KINASE_DOM"/>
    <property type="match status" value="1"/>
</dbReference>
<feature type="region of interest" description="Disordered" evidence="1">
    <location>
        <begin position="674"/>
        <end position="718"/>
    </location>
</feature>
<feature type="domain" description="Protein kinase" evidence="2">
    <location>
        <begin position="1"/>
        <end position="216"/>
    </location>
</feature>
<dbReference type="VEuPathDB" id="FungiDB:MGL_1541"/>
<dbReference type="OrthoDB" id="447103at2759"/>
<evidence type="ECO:0000313" key="3">
    <source>
        <dbReference type="EMBL" id="EDP44144.1"/>
    </source>
</evidence>
<feature type="compositionally biased region" description="Polar residues" evidence="1">
    <location>
        <begin position="580"/>
        <end position="591"/>
    </location>
</feature>
<feature type="region of interest" description="Disordered" evidence="1">
    <location>
        <begin position="579"/>
        <end position="607"/>
    </location>
</feature>
<dbReference type="PANTHER" id="PTHR12984:SF3">
    <property type="entry name" value="N-TERMINAL KINASE-LIKE PROTEIN"/>
    <property type="match status" value="1"/>
</dbReference>
<dbReference type="GO" id="GO:0004672">
    <property type="term" value="F:protein kinase activity"/>
    <property type="evidence" value="ECO:0007669"/>
    <property type="project" value="InterPro"/>
</dbReference>
<dbReference type="InParanoid" id="A8PXW7"/>
<dbReference type="SUPFAM" id="SSF48371">
    <property type="entry name" value="ARM repeat"/>
    <property type="match status" value="1"/>
</dbReference>
<dbReference type="Gene3D" id="3.30.200.20">
    <property type="entry name" value="Phosphorylase Kinase, domain 1"/>
    <property type="match status" value="1"/>
</dbReference>
<dbReference type="KEGG" id="mgl:MGL_1541"/>
<dbReference type="GO" id="GO:0006409">
    <property type="term" value="P:tRNA export from nucleus"/>
    <property type="evidence" value="ECO:0007669"/>
    <property type="project" value="TreeGrafter"/>
</dbReference>
<dbReference type="STRING" id="425265.A8PXW7"/>
<organism evidence="3 4">
    <name type="scientific">Malassezia globosa (strain ATCC MYA-4612 / CBS 7966)</name>
    <name type="common">Dandruff-associated fungus</name>
    <dbReference type="NCBI Taxonomy" id="425265"/>
    <lineage>
        <taxon>Eukaryota</taxon>
        <taxon>Fungi</taxon>
        <taxon>Dikarya</taxon>
        <taxon>Basidiomycota</taxon>
        <taxon>Ustilaginomycotina</taxon>
        <taxon>Malasseziomycetes</taxon>
        <taxon>Malasseziales</taxon>
        <taxon>Malasseziaceae</taxon>
        <taxon>Malassezia</taxon>
    </lineage>
</organism>
<protein>
    <recommendedName>
        <fullName evidence="2">Protein kinase domain-containing protein</fullName>
    </recommendedName>
</protein>
<keyword evidence="4" id="KW-1185">Reference proteome</keyword>
<dbReference type="OMA" id="NICMAST"/>
<accession>A8PXW7</accession>
<dbReference type="InterPro" id="IPR011989">
    <property type="entry name" value="ARM-like"/>
</dbReference>
<dbReference type="Gene3D" id="1.10.510.10">
    <property type="entry name" value="Transferase(Phosphotransferase) domain 1"/>
    <property type="match status" value="1"/>
</dbReference>
<dbReference type="InterPro" id="IPR051177">
    <property type="entry name" value="CIK-Related_Protein"/>
</dbReference>
<reference evidence="3 4" key="1">
    <citation type="journal article" date="2007" name="Proc. Natl. Acad. Sci. U.S.A.">
        <title>Dandruff-associated Malassezia genomes reveal convergent and divergent virulence traits shared with plant and human fungal pathogens.</title>
        <authorList>
            <person name="Xu J."/>
            <person name="Saunders C.W."/>
            <person name="Hu P."/>
            <person name="Grant R.A."/>
            <person name="Boekhout T."/>
            <person name="Kuramae E.E."/>
            <person name="Kronstad J.W."/>
            <person name="Deangelis Y.M."/>
            <person name="Reeder N.L."/>
            <person name="Johnstone K.R."/>
            <person name="Leland M."/>
            <person name="Fieno A.M."/>
            <person name="Begley W.M."/>
            <person name="Sun Y."/>
            <person name="Lacey M.P."/>
            <person name="Chaudhary T."/>
            <person name="Keough T."/>
            <person name="Chu L."/>
            <person name="Sears R."/>
            <person name="Yuan B."/>
            <person name="Dawson T.L.Jr."/>
        </authorList>
    </citation>
    <scope>NUCLEOTIDE SEQUENCE [LARGE SCALE GENOMIC DNA]</scope>
    <source>
        <strain evidence="4">ATCC MYA-4612 / CBS 7966</strain>
    </source>
</reference>
<gene>
    <name evidence="3" type="ORF">MGL_1541</name>
</gene>
<dbReference type="InterPro" id="IPR016024">
    <property type="entry name" value="ARM-type_fold"/>
</dbReference>
<evidence type="ECO:0000256" key="1">
    <source>
        <dbReference type="SAM" id="MobiDB-lite"/>
    </source>
</evidence>
<dbReference type="EMBL" id="AAYY01000004">
    <property type="protein sequence ID" value="EDP44144.1"/>
    <property type="molecule type" value="Genomic_DNA"/>
</dbReference>
<dbReference type="InterPro" id="IPR000719">
    <property type="entry name" value="Prot_kinase_dom"/>
</dbReference>
<evidence type="ECO:0000259" key="2">
    <source>
        <dbReference type="PROSITE" id="PS50011"/>
    </source>
</evidence>
<dbReference type="RefSeq" id="XP_001731358.1">
    <property type="nucleotide sequence ID" value="XM_001731306.1"/>
</dbReference>
<dbReference type="GO" id="GO:0005737">
    <property type="term" value="C:cytoplasm"/>
    <property type="evidence" value="ECO:0007669"/>
    <property type="project" value="TreeGrafter"/>
</dbReference>
<dbReference type="FunCoup" id="A8PXW7">
    <property type="interactions" value="763"/>
</dbReference>
<dbReference type="InterPro" id="IPR011009">
    <property type="entry name" value="Kinase-like_dom_sf"/>
</dbReference>
<feature type="compositionally biased region" description="Low complexity" evidence="1">
    <location>
        <begin position="677"/>
        <end position="703"/>
    </location>
</feature>
<dbReference type="GeneID" id="5855665"/>
<feature type="compositionally biased region" description="Polar residues" evidence="1">
    <location>
        <begin position="705"/>
        <end position="714"/>
    </location>
</feature>
<proteinExistence type="predicted"/>
<dbReference type="PANTHER" id="PTHR12984">
    <property type="entry name" value="SCY1-RELATED S/T PROTEIN KINASE-LIKE"/>
    <property type="match status" value="1"/>
</dbReference>
<feature type="region of interest" description="Disordered" evidence="1">
    <location>
        <begin position="629"/>
        <end position="661"/>
    </location>
</feature>
<dbReference type="SUPFAM" id="SSF56112">
    <property type="entry name" value="Protein kinase-like (PK-like)"/>
    <property type="match status" value="1"/>
</dbReference>